<dbReference type="PROSITE" id="PS50222">
    <property type="entry name" value="EF_HAND_2"/>
    <property type="match status" value="2"/>
</dbReference>
<comment type="subcellular location">
    <subcellularLocation>
        <location evidence="1">Secreted</location>
    </subcellularLocation>
</comment>
<keyword evidence="6" id="KW-1015">Disulfide bond</keyword>
<evidence type="ECO:0000256" key="1">
    <source>
        <dbReference type="ARBA" id="ARBA00004613"/>
    </source>
</evidence>
<evidence type="ECO:0000256" key="8">
    <source>
        <dbReference type="SAM" id="Phobius"/>
    </source>
</evidence>
<evidence type="ECO:0000256" key="5">
    <source>
        <dbReference type="ARBA" id="ARBA00022837"/>
    </source>
</evidence>
<dbReference type="Proteomes" id="UP001457282">
    <property type="component" value="Unassembled WGS sequence"/>
</dbReference>
<evidence type="ECO:0000256" key="6">
    <source>
        <dbReference type="ARBA" id="ARBA00023157"/>
    </source>
</evidence>
<keyword evidence="8" id="KW-0812">Transmembrane</keyword>
<keyword evidence="11" id="KW-1185">Reference proteome</keyword>
<feature type="domain" description="EF-hand" evidence="9">
    <location>
        <begin position="174"/>
        <end position="209"/>
    </location>
</feature>
<sequence length="349" mass="40750">MAKGVVYSLLATALIVLMVYSPSKQRRHNLHGLNRRLGYTGHVPIFDPLVAMMKTYAEEKGLGDQNHPIDLEHDSVIANEVEEAHEYLSEEGKLNITLRLVSLFPLLDHAPKDGFITYNELKHWITAQAKERMDYRTRKELAAHDKNGDGAISFKEYLPQFSIEDIERNEMEHGEAGWWKQQFDNADADKNAFLTFHEFRDFLHREDSTNDQIHKWLLTEKMKRVDYDNDGKLNFVEFSKNAYDVFKNYIEFETGGANVPTAEEKFAELDVNKDKLLEAEELRPILHYLYPGELTYATYFTSYLIYESDDNKDGKLTLQEMLNHEDIFYNTVYENSDDDYDDDDGHDEF</sequence>
<dbReference type="AlphaFoldDB" id="A0AAW1W4X7"/>
<dbReference type="GO" id="GO:0005509">
    <property type="term" value="F:calcium ion binding"/>
    <property type="evidence" value="ECO:0007669"/>
    <property type="project" value="InterPro"/>
</dbReference>
<dbReference type="InterPro" id="IPR018247">
    <property type="entry name" value="EF_Hand_1_Ca_BS"/>
</dbReference>
<accession>A0AAW1W4X7</accession>
<evidence type="ECO:0000256" key="3">
    <source>
        <dbReference type="ARBA" id="ARBA00022723"/>
    </source>
</evidence>
<dbReference type="SUPFAM" id="SSF47473">
    <property type="entry name" value="EF-hand"/>
    <property type="match status" value="2"/>
</dbReference>
<dbReference type="Pfam" id="PF13202">
    <property type="entry name" value="EF-hand_5"/>
    <property type="match status" value="1"/>
</dbReference>
<dbReference type="InterPro" id="IPR011992">
    <property type="entry name" value="EF-hand-dom_pair"/>
</dbReference>
<keyword evidence="2" id="KW-0964">Secreted</keyword>
<evidence type="ECO:0000256" key="2">
    <source>
        <dbReference type="ARBA" id="ARBA00022525"/>
    </source>
</evidence>
<comment type="caution">
    <text evidence="10">The sequence shown here is derived from an EMBL/GenBank/DDBJ whole genome shotgun (WGS) entry which is preliminary data.</text>
</comment>
<dbReference type="GO" id="GO:0005576">
    <property type="term" value="C:extracellular region"/>
    <property type="evidence" value="ECO:0007669"/>
    <property type="project" value="UniProtKB-SubCell"/>
</dbReference>
<dbReference type="Gene3D" id="1.10.238.10">
    <property type="entry name" value="EF-hand"/>
    <property type="match status" value="3"/>
</dbReference>
<keyword evidence="7" id="KW-0325">Glycoprotein</keyword>
<dbReference type="SMART" id="SM00054">
    <property type="entry name" value="EFh"/>
    <property type="match status" value="5"/>
</dbReference>
<organism evidence="10 11">
    <name type="scientific">Rubus argutus</name>
    <name type="common">Southern blackberry</name>
    <dbReference type="NCBI Taxonomy" id="59490"/>
    <lineage>
        <taxon>Eukaryota</taxon>
        <taxon>Viridiplantae</taxon>
        <taxon>Streptophyta</taxon>
        <taxon>Embryophyta</taxon>
        <taxon>Tracheophyta</taxon>
        <taxon>Spermatophyta</taxon>
        <taxon>Magnoliopsida</taxon>
        <taxon>eudicotyledons</taxon>
        <taxon>Gunneridae</taxon>
        <taxon>Pentapetalae</taxon>
        <taxon>rosids</taxon>
        <taxon>fabids</taxon>
        <taxon>Rosales</taxon>
        <taxon>Rosaceae</taxon>
        <taxon>Rosoideae</taxon>
        <taxon>Rosoideae incertae sedis</taxon>
        <taxon>Rubus</taxon>
    </lineage>
</organism>
<gene>
    <name evidence="10" type="ORF">M0R45_038306</name>
</gene>
<dbReference type="PANTHER" id="PTHR10827">
    <property type="entry name" value="RETICULOCALBIN"/>
    <property type="match status" value="1"/>
</dbReference>
<feature type="domain" description="EF-hand" evidence="9">
    <location>
        <begin position="257"/>
        <end position="292"/>
    </location>
</feature>
<dbReference type="PANTHER" id="PTHR10827:SF98">
    <property type="entry name" value="45 KDA CALCIUM-BINDING PROTEIN"/>
    <property type="match status" value="1"/>
</dbReference>
<keyword evidence="5" id="KW-0106">Calcium</keyword>
<protein>
    <recommendedName>
        <fullName evidence="9">EF-hand domain-containing protein</fullName>
    </recommendedName>
</protein>
<dbReference type="GO" id="GO:0005783">
    <property type="term" value="C:endoplasmic reticulum"/>
    <property type="evidence" value="ECO:0007669"/>
    <property type="project" value="TreeGrafter"/>
</dbReference>
<proteinExistence type="predicted"/>
<evidence type="ECO:0000313" key="10">
    <source>
        <dbReference type="EMBL" id="KAK9914532.1"/>
    </source>
</evidence>
<name>A0AAW1W4X7_RUBAR</name>
<dbReference type="InterPro" id="IPR019577">
    <property type="entry name" value="SPARC/Testican_Ca-bd-dom"/>
</dbReference>
<feature type="transmembrane region" description="Helical" evidence="8">
    <location>
        <begin position="6"/>
        <end position="23"/>
    </location>
</feature>
<dbReference type="EMBL" id="JBEDUW010000007">
    <property type="protein sequence ID" value="KAK9914532.1"/>
    <property type="molecule type" value="Genomic_DNA"/>
</dbReference>
<keyword evidence="8" id="KW-1133">Transmembrane helix</keyword>
<evidence type="ECO:0000256" key="4">
    <source>
        <dbReference type="ARBA" id="ARBA00022737"/>
    </source>
</evidence>
<evidence type="ECO:0000313" key="11">
    <source>
        <dbReference type="Proteomes" id="UP001457282"/>
    </source>
</evidence>
<dbReference type="PROSITE" id="PS00018">
    <property type="entry name" value="EF_HAND_1"/>
    <property type="match status" value="4"/>
</dbReference>
<keyword evidence="4" id="KW-0677">Repeat</keyword>
<keyword evidence="8" id="KW-0472">Membrane</keyword>
<reference evidence="10 11" key="1">
    <citation type="journal article" date="2023" name="G3 (Bethesda)">
        <title>A chromosome-length genome assembly and annotation of blackberry (Rubus argutus, cv. 'Hillquist').</title>
        <authorList>
            <person name="Bruna T."/>
            <person name="Aryal R."/>
            <person name="Dudchenko O."/>
            <person name="Sargent D.J."/>
            <person name="Mead D."/>
            <person name="Buti M."/>
            <person name="Cavallini A."/>
            <person name="Hytonen T."/>
            <person name="Andres J."/>
            <person name="Pham M."/>
            <person name="Weisz D."/>
            <person name="Mascagni F."/>
            <person name="Usai G."/>
            <person name="Natali L."/>
            <person name="Bassil N."/>
            <person name="Fernandez G.E."/>
            <person name="Lomsadze A."/>
            <person name="Armour M."/>
            <person name="Olukolu B."/>
            <person name="Poorten T."/>
            <person name="Britton C."/>
            <person name="Davik J."/>
            <person name="Ashrafi H."/>
            <person name="Aiden E.L."/>
            <person name="Borodovsky M."/>
            <person name="Worthington M."/>
        </authorList>
    </citation>
    <scope>NUCLEOTIDE SEQUENCE [LARGE SCALE GENOMIC DNA]</scope>
    <source>
        <strain evidence="10">PI 553951</strain>
    </source>
</reference>
<dbReference type="Pfam" id="PF10591">
    <property type="entry name" value="SPARC_Ca_bdg"/>
    <property type="match status" value="1"/>
</dbReference>
<dbReference type="InterPro" id="IPR002048">
    <property type="entry name" value="EF_hand_dom"/>
</dbReference>
<evidence type="ECO:0000259" key="9">
    <source>
        <dbReference type="PROSITE" id="PS50222"/>
    </source>
</evidence>
<keyword evidence="3" id="KW-0479">Metal-binding</keyword>
<evidence type="ECO:0000256" key="7">
    <source>
        <dbReference type="ARBA" id="ARBA00023180"/>
    </source>
</evidence>